<feature type="transmembrane region" description="Helical" evidence="1">
    <location>
        <begin position="26"/>
        <end position="51"/>
    </location>
</feature>
<keyword evidence="1" id="KW-1133">Transmembrane helix</keyword>
<dbReference type="EMBL" id="AWTN01000106">
    <property type="protein sequence ID" value="KGG87690.1"/>
    <property type="molecule type" value="Genomic_DNA"/>
</dbReference>
<keyword evidence="1" id="KW-0812">Transmembrane</keyword>
<sequence length="58" mass="6198">MVFKFDYRHEAWFGIGKANADASESFSFLVVMIGAGIACFVAPVMAISGLLQPAGDNE</sequence>
<evidence type="ECO:0000256" key="1">
    <source>
        <dbReference type="SAM" id="Phobius"/>
    </source>
</evidence>
<gene>
    <name evidence="2" type="ORF">P245_19760</name>
</gene>
<evidence type="ECO:0000313" key="2">
    <source>
        <dbReference type="EMBL" id="KGG87690.1"/>
    </source>
</evidence>
<dbReference type="Proteomes" id="UP000029567">
    <property type="component" value="Unassembled WGS sequence"/>
</dbReference>
<reference evidence="2 3" key="1">
    <citation type="submission" date="2013-09" db="EMBL/GenBank/DDBJ databases">
        <title>High correlation between genotypes and phenotypes of environmental bacteria Comamonas testosteroni strains.</title>
        <authorList>
            <person name="Liu L."/>
            <person name="Zhu W."/>
            <person name="Xia X."/>
            <person name="Xu B."/>
            <person name="Luo M."/>
            <person name="Wang G."/>
        </authorList>
    </citation>
    <scope>NUCLEOTIDE SEQUENCE [LARGE SCALE GENOMIC DNA]</scope>
    <source>
        <strain evidence="2 3">JL14</strain>
    </source>
</reference>
<comment type="caution">
    <text evidence="2">The sequence shown here is derived from an EMBL/GenBank/DDBJ whole genome shotgun (WGS) entry which is preliminary data.</text>
</comment>
<organism evidence="2 3">
    <name type="scientific">Comamonas thiooxydans</name>
    <dbReference type="NCBI Taxonomy" id="363952"/>
    <lineage>
        <taxon>Bacteria</taxon>
        <taxon>Pseudomonadati</taxon>
        <taxon>Pseudomonadota</taxon>
        <taxon>Betaproteobacteria</taxon>
        <taxon>Burkholderiales</taxon>
        <taxon>Comamonadaceae</taxon>
        <taxon>Comamonas</taxon>
    </lineage>
</organism>
<proteinExistence type="predicted"/>
<keyword evidence="1" id="KW-0472">Membrane</keyword>
<protein>
    <submittedName>
        <fullName evidence="2">Uncharacterized protein</fullName>
    </submittedName>
</protein>
<evidence type="ECO:0000313" key="3">
    <source>
        <dbReference type="Proteomes" id="UP000029567"/>
    </source>
</evidence>
<dbReference type="AlphaFoldDB" id="A0A0E3BCK6"/>
<name>A0A0E3BCK6_9BURK</name>
<accession>A0A0E3BCK6</accession>